<protein>
    <submittedName>
        <fullName evidence="2">31861_t:CDS:1</fullName>
    </submittedName>
</protein>
<feature type="domain" description="Plastocyanin-like" evidence="1">
    <location>
        <begin position="28"/>
        <end position="107"/>
    </location>
</feature>
<evidence type="ECO:0000259" key="1">
    <source>
        <dbReference type="Pfam" id="PF00394"/>
    </source>
</evidence>
<dbReference type="SUPFAM" id="SSF49503">
    <property type="entry name" value="Cupredoxins"/>
    <property type="match status" value="1"/>
</dbReference>
<evidence type="ECO:0000313" key="2">
    <source>
        <dbReference type="EMBL" id="CAG8781792.1"/>
    </source>
</evidence>
<dbReference type="Pfam" id="PF00394">
    <property type="entry name" value="Cu-oxidase"/>
    <property type="match status" value="1"/>
</dbReference>
<dbReference type="InterPro" id="IPR008972">
    <property type="entry name" value="Cupredoxin"/>
</dbReference>
<evidence type="ECO:0000313" key="3">
    <source>
        <dbReference type="Proteomes" id="UP000789901"/>
    </source>
</evidence>
<dbReference type="Proteomes" id="UP000789901">
    <property type="component" value="Unassembled WGS sequence"/>
</dbReference>
<comment type="caution">
    <text evidence="2">The sequence shown here is derived from an EMBL/GenBank/DDBJ whole genome shotgun (WGS) entry which is preliminary data.</text>
</comment>
<accession>A0ABN7VLK6</accession>
<sequence length="196" mass="22111">MAQYIDGILGAMIIHDPDNPYLKYYSYEYVVTLTNWYHQTSTDLLALFLAPGYTRENPVPDAGLISGKVQKEKRYRFRIIKHVALHSICSRSNSHKIKVIEVEANQVAKDYWIRATMSSECISNNGSSDKSPDSTQYTDDVIPCRNLDSKLIKRLTASPPKEATQTTSYYVSFGTNAMGVTKALMNHSSYVPDNNN</sequence>
<dbReference type="Gene3D" id="2.60.40.420">
    <property type="entry name" value="Cupredoxins - blue copper proteins"/>
    <property type="match status" value="1"/>
</dbReference>
<keyword evidence="3" id="KW-1185">Reference proteome</keyword>
<dbReference type="InterPro" id="IPR001117">
    <property type="entry name" value="Cu-oxidase_2nd"/>
</dbReference>
<reference evidence="2 3" key="1">
    <citation type="submission" date="2021-06" db="EMBL/GenBank/DDBJ databases">
        <authorList>
            <person name="Kallberg Y."/>
            <person name="Tangrot J."/>
            <person name="Rosling A."/>
        </authorList>
    </citation>
    <scope>NUCLEOTIDE SEQUENCE [LARGE SCALE GENOMIC DNA]</scope>
    <source>
        <strain evidence="2 3">120-4 pot B 10/14</strain>
    </source>
</reference>
<proteinExistence type="predicted"/>
<organism evidence="2 3">
    <name type="scientific">Gigaspora margarita</name>
    <dbReference type="NCBI Taxonomy" id="4874"/>
    <lineage>
        <taxon>Eukaryota</taxon>
        <taxon>Fungi</taxon>
        <taxon>Fungi incertae sedis</taxon>
        <taxon>Mucoromycota</taxon>
        <taxon>Glomeromycotina</taxon>
        <taxon>Glomeromycetes</taxon>
        <taxon>Diversisporales</taxon>
        <taxon>Gigasporaceae</taxon>
        <taxon>Gigaspora</taxon>
    </lineage>
</organism>
<gene>
    <name evidence="2" type="ORF">GMARGA_LOCUS19832</name>
</gene>
<dbReference type="EMBL" id="CAJVQB010016863">
    <property type="protein sequence ID" value="CAG8781792.1"/>
    <property type="molecule type" value="Genomic_DNA"/>
</dbReference>
<name>A0ABN7VLK6_GIGMA</name>